<dbReference type="Gene3D" id="2.40.30.170">
    <property type="match status" value="1"/>
</dbReference>
<dbReference type="AlphaFoldDB" id="A0A845G921"/>
<comment type="caution">
    <text evidence="4">The sequence shown here is derived from an EMBL/GenBank/DDBJ whole genome shotgun (WGS) entry which is preliminary data.</text>
</comment>
<dbReference type="RefSeq" id="WP_161099524.1">
    <property type="nucleotide sequence ID" value="NZ_WWCW01000141.1"/>
</dbReference>
<evidence type="ECO:0000259" key="2">
    <source>
        <dbReference type="Pfam" id="PF25917"/>
    </source>
</evidence>
<evidence type="ECO:0000313" key="5">
    <source>
        <dbReference type="Proteomes" id="UP000470302"/>
    </source>
</evidence>
<dbReference type="Pfam" id="PF25917">
    <property type="entry name" value="BSH_RND"/>
    <property type="match status" value="1"/>
</dbReference>
<reference evidence="4 5" key="1">
    <citation type="submission" date="2020-01" db="EMBL/GenBank/DDBJ databases">
        <title>Novel species isolated from a subtropical stream in China.</title>
        <authorList>
            <person name="Lu H."/>
        </authorList>
    </citation>
    <scope>NUCLEOTIDE SEQUENCE [LARGE SCALE GENOMIC DNA]</scope>
    <source>
        <strain evidence="4 5">FT82W</strain>
    </source>
</reference>
<evidence type="ECO:0000313" key="4">
    <source>
        <dbReference type="EMBL" id="MYM90794.1"/>
    </source>
</evidence>
<gene>
    <name evidence="4" type="ORF">GTP91_26925</name>
</gene>
<dbReference type="GO" id="GO:0015562">
    <property type="term" value="F:efflux transmembrane transporter activity"/>
    <property type="evidence" value="ECO:0007669"/>
    <property type="project" value="TreeGrafter"/>
</dbReference>
<evidence type="ECO:0000256" key="1">
    <source>
        <dbReference type="ARBA" id="ARBA00009477"/>
    </source>
</evidence>
<accession>A0A845G921</accession>
<dbReference type="NCBIfam" id="TIGR01730">
    <property type="entry name" value="RND_mfp"/>
    <property type="match status" value="1"/>
</dbReference>
<proteinExistence type="inferred from homology"/>
<feature type="non-terminal residue" evidence="4">
    <location>
        <position position="1"/>
    </location>
</feature>
<dbReference type="Gene3D" id="2.40.50.100">
    <property type="match status" value="1"/>
</dbReference>
<dbReference type="InterPro" id="IPR058792">
    <property type="entry name" value="Beta-barrel_RND_2"/>
</dbReference>
<dbReference type="EMBL" id="WWCW01000141">
    <property type="protein sequence ID" value="MYM90794.1"/>
    <property type="molecule type" value="Genomic_DNA"/>
</dbReference>
<dbReference type="PANTHER" id="PTHR30469">
    <property type="entry name" value="MULTIDRUG RESISTANCE PROTEIN MDTA"/>
    <property type="match status" value="1"/>
</dbReference>
<dbReference type="InterPro" id="IPR058625">
    <property type="entry name" value="MdtA-like_BSH"/>
</dbReference>
<name>A0A845G921_9BURK</name>
<feature type="domain" description="Multidrug resistance protein MdtA-like barrel-sandwich hybrid" evidence="2">
    <location>
        <begin position="24"/>
        <end position="155"/>
    </location>
</feature>
<protein>
    <submittedName>
        <fullName evidence="4">Efflux RND transporter periplasmic adaptor subunit</fullName>
    </submittedName>
</protein>
<dbReference type="GO" id="GO:1990281">
    <property type="term" value="C:efflux pump complex"/>
    <property type="evidence" value="ECO:0007669"/>
    <property type="project" value="TreeGrafter"/>
</dbReference>
<feature type="domain" description="CusB-like beta-barrel" evidence="3">
    <location>
        <begin position="180"/>
        <end position="251"/>
    </location>
</feature>
<dbReference type="InterPro" id="IPR006143">
    <property type="entry name" value="RND_pump_MFP"/>
</dbReference>
<comment type="similarity">
    <text evidence="1">Belongs to the membrane fusion protein (MFP) (TC 8.A.1) family.</text>
</comment>
<organism evidence="4 5">
    <name type="scientific">Duganella vulcania</name>
    <dbReference type="NCBI Taxonomy" id="2692166"/>
    <lineage>
        <taxon>Bacteria</taxon>
        <taxon>Pseudomonadati</taxon>
        <taxon>Pseudomonadota</taxon>
        <taxon>Betaproteobacteria</taxon>
        <taxon>Burkholderiales</taxon>
        <taxon>Oxalobacteraceae</taxon>
        <taxon>Telluria group</taxon>
        <taxon>Duganella</taxon>
    </lineage>
</organism>
<sequence length="262" mass="27541">APVSRPAAADGALLSATGYVIARRQATISAKVSGRLTELHVEEGQHVLSGALIARLDDANSRALLAQTEAQLALSRSALADLAPIYQRAQTQLAEGLIAQEALDNAKANYDQAQATVGVAQANVAIARQNQDDTVVRAPFSGVVTVKAAQPGEIVAPLSAGAGFTRTGIATIVDMDSLEVEVEVSENFISRVHPGQPCSVKLNAYPDWDIPARVIAAIPTADRSKATVRVRVALESKDERILPEMGVRVAFLDKPLAAKGQP</sequence>
<dbReference type="PANTHER" id="PTHR30469:SF38">
    <property type="entry name" value="HLYD FAMILY SECRETION PROTEIN"/>
    <property type="match status" value="1"/>
</dbReference>
<dbReference type="SUPFAM" id="SSF111369">
    <property type="entry name" value="HlyD-like secretion proteins"/>
    <property type="match status" value="1"/>
</dbReference>
<evidence type="ECO:0000259" key="3">
    <source>
        <dbReference type="Pfam" id="PF25954"/>
    </source>
</evidence>
<dbReference type="Gene3D" id="1.10.287.470">
    <property type="entry name" value="Helix hairpin bin"/>
    <property type="match status" value="1"/>
</dbReference>
<dbReference type="Proteomes" id="UP000470302">
    <property type="component" value="Unassembled WGS sequence"/>
</dbReference>
<dbReference type="Pfam" id="PF25954">
    <property type="entry name" value="Beta-barrel_RND_2"/>
    <property type="match status" value="1"/>
</dbReference>